<organism evidence="1 2">
    <name type="scientific">Fervidicoccus fontis</name>
    <dbReference type="NCBI Taxonomy" id="683846"/>
    <lineage>
        <taxon>Archaea</taxon>
        <taxon>Thermoproteota</taxon>
        <taxon>Thermoprotei</taxon>
        <taxon>Fervidicoccales</taxon>
        <taxon>Fervidicoccaceae</taxon>
        <taxon>Fervidicoccus</taxon>
    </lineage>
</organism>
<sequence length="51" mass="5766">MGGRRLFAEAPVIRIEFVPVEDLIPTEGVEKGRAISILRSLERERLLLCCL</sequence>
<dbReference type="RefSeq" id="WP_193803343.1">
    <property type="nucleotide sequence ID" value="NZ_JADEZV010000001.1"/>
</dbReference>
<evidence type="ECO:0000313" key="1">
    <source>
        <dbReference type="EMBL" id="MBE9390764.1"/>
    </source>
</evidence>
<reference evidence="1" key="1">
    <citation type="submission" date="2020-10" db="EMBL/GenBank/DDBJ databases">
        <title>Fervidococcus fontis strain 3639Fd - the first crenarchaeon capable of growth on lipids.</title>
        <authorList>
            <person name="Kochetkova T.V."/>
            <person name="Elcheninov A.G."/>
            <person name="Toschakov S.V."/>
            <person name="Kublanov I.V."/>
        </authorList>
    </citation>
    <scope>NUCLEOTIDE SEQUENCE</scope>
    <source>
        <strain evidence="1">3639Fd</strain>
    </source>
</reference>
<protein>
    <submittedName>
        <fullName evidence="1">Uncharacterized protein</fullName>
    </submittedName>
</protein>
<dbReference type="AlphaFoldDB" id="A0A843A9K9"/>
<evidence type="ECO:0000313" key="2">
    <source>
        <dbReference type="Proteomes" id="UP000652307"/>
    </source>
</evidence>
<dbReference type="EMBL" id="JADEZV010000001">
    <property type="protein sequence ID" value="MBE9390764.1"/>
    <property type="molecule type" value="Genomic_DNA"/>
</dbReference>
<gene>
    <name evidence="1" type="ORF">IOK49_01520</name>
</gene>
<dbReference type="Proteomes" id="UP000652307">
    <property type="component" value="Unassembled WGS sequence"/>
</dbReference>
<accession>A0A843A9K9</accession>
<comment type="caution">
    <text evidence="1">The sequence shown here is derived from an EMBL/GenBank/DDBJ whole genome shotgun (WGS) entry which is preliminary data.</text>
</comment>
<name>A0A843A9K9_9CREN</name>
<proteinExistence type="predicted"/>